<evidence type="ECO:0000256" key="1">
    <source>
        <dbReference type="ARBA" id="ARBA00004496"/>
    </source>
</evidence>
<dbReference type="PANTHER" id="PTHR43783">
    <property type="entry name" value="UDP-N-ACETYLGLUCOSAMINE 1-CARBOXYVINYLTRANSFERASE"/>
    <property type="match status" value="1"/>
</dbReference>
<dbReference type="GO" id="GO:0003677">
    <property type="term" value="F:DNA binding"/>
    <property type="evidence" value="ECO:0007669"/>
    <property type="project" value="InterPro"/>
</dbReference>
<proteinExistence type="inferred from homology"/>
<name>A0A2P8I1C3_SACCR</name>
<dbReference type="PANTHER" id="PTHR43783:SF1">
    <property type="entry name" value="UDP-N-ACETYLGLUCOSAMINE 1-CARBOXYVINYLTRANSFERASE"/>
    <property type="match status" value="1"/>
</dbReference>
<organism evidence="18 19">
    <name type="scientific">Saccharothrix carnea</name>
    <dbReference type="NCBI Taxonomy" id="1280637"/>
    <lineage>
        <taxon>Bacteria</taxon>
        <taxon>Bacillati</taxon>
        <taxon>Actinomycetota</taxon>
        <taxon>Actinomycetes</taxon>
        <taxon>Pseudonocardiales</taxon>
        <taxon>Pseudonocardiaceae</taxon>
        <taxon>Saccharothrix</taxon>
    </lineage>
</organism>
<evidence type="ECO:0000256" key="7">
    <source>
        <dbReference type="ARBA" id="ARBA00022984"/>
    </source>
</evidence>
<dbReference type="GO" id="GO:0008760">
    <property type="term" value="F:UDP-N-acetylglucosamine 1-carboxyvinyltransferase activity"/>
    <property type="evidence" value="ECO:0007669"/>
    <property type="project" value="UniProtKB-EC"/>
</dbReference>
<evidence type="ECO:0000256" key="4">
    <source>
        <dbReference type="ARBA" id="ARBA00022618"/>
    </source>
</evidence>
<dbReference type="SMART" id="SM00530">
    <property type="entry name" value="HTH_XRE"/>
    <property type="match status" value="1"/>
</dbReference>
<comment type="function">
    <text evidence="10">Cell wall formation. Adds enolpyruvyl to UDP-N-acetylglucosamine.</text>
</comment>
<comment type="caution">
    <text evidence="18">The sequence shown here is derived from an EMBL/GenBank/DDBJ whole genome shotgun (WGS) entry which is preliminary data.</text>
</comment>
<keyword evidence="4" id="KW-0132">Cell division</keyword>
<protein>
    <recommendedName>
        <fullName evidence="13">UDP-N-acetylglucosamine 1-carboxyvinyltransferase</fullName>
        <ecNumber evidence="12">2.5.1.7</ecNumber>
    </recommendedName>
    <alternativeName>
        <fullName evidence="14">Enoylpyruvate transferase</fullName>
    </alternativeName>
    <alternativeName>
        <fullName evidence="15">UDP-N-acetylglucosamine enolpyruvyl transferase</fullName>
    </alternativeName>
</protein>
<evidence type="ECO:0000256" key="14">
    <source>
        <dbReference type="ARBA" id="ARBA00042443"/>
    </source>
</evidence>
<evidence type="ECO:0000256" key="6">
    <source>
        <dbReference type="ARBA" id="ARBA00022960"/>
    </source>
</evidence>
<keyword evidence="3" id="KW-0963">Cytoplasm</keyword>
<evidence type="ECO:0000313" key="18">
    <source>
        <dbReference type="EMBL" id="PSL52262.1"/>
    </source>
</evidence>
<dbReference type="PROSITE" id="PS50943">
    <property type="entry name" value="HTH_CROC1"/>
    <property type="match status" value="1"/>
</dbReference>
<dbReference type="InterPro" id="IPR013792">
    <property type="entry name" value="RNA3'P_cycl/enolpyr_Trfase_a/b"/>
</dbReference>
<dbReference type="EMBL" id="PYAX01000014">
    <property type="protein sequence ID" value="PSL52262.1"/>
    <property type="molecule type" value="Genomic_DNA"/>
</dbReference>
<sequence length="515" mass="56478">MTHDRDGAKPYLTQIGNLIRDSRRHRGWTQAQLATAVSTSQSAINRIEHGNQNLSMEMLSRISEALDSGIVSLGQAAPTHLRVTGGRTLSGSISVKTSKNAGVALLCASLLNAGRTTLRKVARIEEVNRILEVLDSIGVRTRWLNDDNDLEVVPPKKLDLAAIDVEAARRTRSIIMMLGPLIHHQDSFELPYAGGCALGTRTVEPHMAALRPFGLEVKAAAGRYRAEVDRAVRPQRPIVLTERGDTVTENALMAAARRDGVTVIRNASPNYMVQDLCFFLGELGVRIEGVGTTTLTVHGVDRIDRDIDYSPSEDPIEAMSLISAAIVTSSEITVRRVPIEFLEIELALLEEMGLDYDRTAEYAAANERTRLVDLTVRPSTLRAPIDKIHPMPFPGLNIDNLPFFALIAATAQGSTLIHDWVYENRALYLTELTKLGAKVTLLDPHRVYVEGPTHWSGAEVICPPALRPAVVVLLAMLAAKGTSVLRNVYVINRGYEQLADRLNQLGAEIGTFRDI</sequence>
<dbReference type="Pfam" id="PF00275">
    <property type="entry name" value="EPSP_synthase"/>
    <property type="match status" value="1"/>
</dbReference>
<accession>A0A2P8I1C3</accession>
<dbReference type="CDD" id="cd00093">
    <property type="entry name" value="HTH_XRE"/>
    <property type="match status" value="1"/>
</dbReference>
<comment type="pathway">
    <text evidence="2">Cell wall biogenesis; peptidoglycan biosynthesis.</text>
</comment>
<evidence type="ECO:0000256" key="10">
    <source>
        <dbReference type="ARBA" id="ARBA00037534"/>
    </source>
</evidence>
<evidence type="ECO:0000256" key="11">
    <source>
        <dbReference type="ARBA" id="ARBA00038367"/>
    </source>
</evidence>
<dbReference type="InterPro" id="IPR036968">
    <property type="entry name" value="Enolpyruvate_Tfrase_sf"/>
</dbReference>
<evidence type="ECO:0000256" key="16">
    <source>
        <dbReference type="ARBA" id="ARBA00047527"/>
    </source>
</evidence>
<keyword evidence="6" id="KW-0133">Cell shape</keyword>
<dbReference type="SUPFAM" id="SSF55205">
    <property type="entry name" value="EPT/RTPC-like"/>
    <property type="match status" value="1"/>
</dbReference>
<evidence type="ECO:0000256" key="3">
    <source>
        <dbReference type="ARBA" id="ARBA00022490"/>
    </source>
</evidence>
<evidence type="ECO:0000256" key="2">
    <source>
        <dbReference type="ARBA" id="ARBA00004752"/>
    </source>
</evidence>
<dbReference type="GO" id="GO:0009252">
    <property type="term" value="P:peptidoglycan biosynthetic process"/>
    <property type="evidence" value="ECO:0007669"/>
    <property type="project" value="UniProtKB-KW"/>
</dbReference>
<dbReference type="InterPro" id="IPR001387">
    <property type="entry name" value="Cro/C1-type_HTH"/>
</dbReference>
<feature type="domain" description="HTH cro/C1-type" evidence="17">
    <location>
        <begin position="19"/>
        <end position="73"/>
    </location>
</feature>
<dbReference type="OrthoDB" id="9803760at2"/>
<dbReference type="Gene3D" id="1.10.260.40">
    <property type="entry name" value="lambda repressor-like DNA-binding domains"/>
    <property type="match status" value="1"/>
</dbReference>
<comment type="subcellular location">
    <subcellularLocation>
        <location evidence="1">Cytoplasm</location>
    </subcellularLocation>
</comment>
<dbReference type="Pfam" id="PF01381">
    <property type="entry name" value="HTH_3"/>
    <property type="match status" value="1"/>
</dbReference>
<evidence type="ECO:0000256" key="8">
    <source>
        <dbReference type="ARBA" id="ARBA00023306"/>
    </source>
</evidence>
<evidence type="ECO:0000256" key="9">
    <source>
        <dbReference type="ARBA" id="ARBA00023316"/>
    </source>
</evidence>
<dbReference type="Gene3D" id="3.65.10.10">
    <property type="entry name" value="Enolpyruvate transferase domain"/>
    <property type="match status" value="2"/>
</dbReference>
<dbReference type="InterPro" id="IPR050068">
    <property type="entry name" value="MurA_subfamily"/>
</dbReference>
<dbReference type="SUPFAM" id="SSF47413">
    <property type="entry name" value="lambda repressor-like DNA-binding domains"/>
    <property type="match status" value="1"/>
</dbReference>
<dbReference type="GO" id="GO:0051301">
    <property type="term" value="P:cell division"/>
    <property type="evidence" value="ECO:0007669"/>
    <property type="project" value="UniProtKB-KW"/>
</dbReference>
<dbReference type="AlphaFoldDB" id="A0A2P8I1C3"/>
<evidence type="ECO:0000259" key="17">
    <source>
        <dbReference type="PROSITE" id="PS50943"/>
    </source>
</evidence>
<evidence type="ECO:0000256" key="15">
    <source>
        <dbReference type="ARBA" id="ARBA00042842"/>
    </source>
</evidence>
<comment type="similarity">
    <text evidence="11">Belongs to the EPSP synthase family. MurA subfamily.</text>
</comment>
<dbReference type="EC" id="2.5.1.7" evidence="12"/>
<keyword evidence="8" id="KW-0131">Cell cycle</keyword>
<gene>
    <name evidence="18" type="ORF">B0I31_11489</name>
</gene>
<dbReference type="InterPro" id="IPR010982">
    <property type="entry name" value="Lambda_DNA-bd_dom_sf"/>
</dbReference>
<dbReference type="InterPro" id="IPR001986">
    <property type="entry name" value="Enolpyruvate_Tfrase_dom"/>
</dbReference>
<reference evidence="18 19" key="1">
    <citation type="submission" date="2018-03" db="EMBL/GenBank/DDBJ databases">
        <title>Genomic Encyclopedia of Type Strains, Phase III (KMG-III): the genomes of soil and plant-associated and newly described type strains.</title>
        <authorList>
            <person name="Whitman W."/>
        </authorList>
    </citation>
    <scope>NUCLEOTIDE SEQUENCE [LARGE SCALE GENOMIC DNA]</scope>
    <source>
        <strain evidence="18 19">CGMCC 4.7097</strain>
    </source>
</reference>
<dbReference type="GO" id="GO:0071555">
    <property type="term" value="P:cell wall organization"/>
    <property type="evidence" value="ECO:0007669"/>
    <property type="project" value="UniProtKB-KW"/>
</dbReference>
<dbReference type="GO" id="GO:0005737">
    <property type="term" value="C:cytoplasm"/>
    <property type="evidence" value="ECO:0007669"/>
    <property type="project" value="UniProtKB-SubCell"/>
</dbReference>
<dbReference type="NCBIfam" id="NF006873">
    <property type="entry name" value="PRK09369.1"/>
    <property type="match status" value="1"/>
</dbReference>
<evidence type="ECO:0000256" key="12">
    <source>
        <dbReference type="ARBA" id="ARBA00039108"/>
    </source>
</evidence>
<comment type="catalytic activity">
    <reaction evidence="16">
        <text>phosphoenolpyruvate + UDP-N-acetyl-alpha-D-glucosamine = UDP-N-acetyl-3-O-(1-carboxyvinyl)-alpha-D-glucosamine + phosphate</text>
        <dbReference type="Rhea" id="RHEA:18681"/>
        <dbReference type="ChEBI" id="CHEBI:43474"/>
        <dbReference type="ChEBI" id="CHEBI:57705"/>
        <dbReference type="ChEBI" id="CHEBI:58702"/>
        <dbReference type="ChEBI" id="CHEBI:68483"/>
        <dbReference type="EC" id="2.5.1.7"/>
    </reaction>
</comment>
<keyword evidence="5 18" id="KW-0808">Transferase</keyword>
<dbReference type="GO" id="GO:0008360">
    <property type="term" value="P:regulation of cell shape"/>
    <property type="evidence" value="ECO:0007669"/>
    <property type="project" value="UniProtKB-KW"/>
</dbReference>
<evidence type="ECO:0000313" key="19">
    <source>
        <dbReference type="Proteomes" id="UP000241118"/>
    </source>
</evidence>
<dbReference type="Proteomes" id="UP000241118">
    <property type="component" value="Unassembled WGS sequence"/>
</dbReference>
<evidence type="ECO:0000256" key="5">
    <source>
        <dbReference type="ARBA" id="ARBA00022679"/>
    </source>
</evidence>
<dbReference type="RefSeq" id="WP_106619157.1">
    <property type="nucleotide sequence ID" value="NZ_PYAX01000014.1"/>
</dbReference>
<evidence type="ECO:0000256" key="13">
    <source>
        <dbReference type="ARBA" id="ARBA00039754"/>
    </source>
</evidence>
<keyword evidence="9" id="KW-0961">Cell wall biogenesis/degradation</keyword>
<keyword evidence="19" id="KW-1185">Reference proteome</keyword>
<keyword evidence="7" id="KW-0573">Peptidoglycan synthesis</keyword>